<gene>
    <name evidence="2" type="ORF">ABT56_16280</name>
</gene>
<dbReference type="OrthoDB" id="6399095at2"/>
<name>A0A0J1GWR6_9GAMM</name>
<dbReference type="AlphaFoldDB" id="A0A0J1GWR6"/>
<evidence type="ECO:0000313" key="2">
    <source>
        <dbReference type="EMBL" id="KLV04163.1"/>
    </source>
</evidence>
<evidence type="ECO:0000313" key="3">
    <source>
        <dbReference type="Proteomes" id="UP000036097"/>
    </source>
</evidence>
<proteinExistence type="predicted"/>
<dbReference type="STRING" id="1195763.ABT56_16280"/>
<dbReference type="InterPro" id="IPR031571">
    <property type="entry name" value="RcpC_dom"/>
</dbReference>
<dbReference type="Pfam" id="PF16976">
    <property type="entry name" value="RcpC"/>
    <property type="match status" value="1"/>
</dbReference>
<keyword evidence="3" id="KW-1185">Reference proteome</keyword>
<comment type="caution">
    <text evidence="2">The sequence shown here is derived from an EMBL/GenBank/DDBJ whole genome shotgun (WGS) entry which is preliminary data.</text>
</comment>
<feature type="domain" description="Flp pilus assembly protein RcpC/CpaB" evidence="1">
    <location>
        <begin position="120"/>
        <end position="232"/>
    </location>
</feature>
<protein>
    <recommendedName>
        <fullName evidence="1">Flp pilus assembly protein RcpC/CpaB domain-containing protein</fullName>
    </recommendedName>
</protein>
<evidence type="ECO:0000259" key="1">
    <source>
        <dbReference type="Pfam" id="PF16976"/>
    </source>
</evidence>
<reference evidence="2 3" key="1">
    <citation type="submission" date="2015-05" db="EMBL/GenBank/DDBJ databases">
        <title>Photobacterium galathea sp. nov.</title>
        <authorList>
            <person name="Machado H."/>
            <person name="Gram L."/>
        </authorList>
    </citation>
    <scope>NUCLEOTIDE SEQUENCE [LARGE SCALE GENOMIC DNA]</scope>
    <source>
        <strain evidence="2 3">CGMCC 1.12159</strain>
    </source>
</reference>
<dbReference type="EMBL" id="LDOT01000023">
    <property type="protein sequence ID" value="KLV04163.1"/>
    <property type="molecule type" value="Genomic_DNA"/>
</dbReference>
<dbReference type="PATRIC" id="fig|1195763.3.peg.3470"/>
<sequence length="273" mass="30143">MSSKVIFFIAFLAVVTGLYGVYDALTPVHQSEQAAPIQEQPLQYVTIWRSKDNLKKGQAIKADELVREQVLLDEAIKFGINSDIELDFAPTTLLNVDVPKGALVFSEYQTKKNQVGYLDLLVRNGKTLYPLHVSTRNLINGYIHPGDYIDILTISSPSENLSSQNNLVSSFDGLEARLFLSHLRVMNIGDESNDVVTAKAAMETDGMTTIIIEVDPDDIARLSLAQKTTQIEIYRSQHYRGALDAVVSDVINNYSGVVELRGSTNTSNFGGLD</sequence>
<dbReference type="RefSeq" id="WP_047879934.1">
    <property type="nucleotide sequence ID" value="NZ_LDOT01000023.1"/>
</dbReference>
<accession>A0A0J1GWR6</accession>
<organism evidence="2 3">
    <name type="scientific">Photobacterium aquae</name>
    <dbReference type="NCBI Taxonomy" id="1195763"/>
    <lineage>
        <taxon>Bacteria</taxon>
        <taxon>Pseudomonadati</taxon>
        <taxon>Pseudomonadota</taxon>
        <taxon>Gammaproteobacteria</taxon>
        <taxon>Vibrionales</taxon>
        <taxon>Vibrionaceae</taxon>
        <taxon>Photobacterium</taxon>
    </lineage>
</organism>
<dbReference type="Proteomes" id="UP000036097">
    <property type="component" value="Unassembled WGS sequence"/>
</dbReference>